<dbReference type="InterPro" id="IPR006171">
    <property type="entry name" value="TOPRIM_dom"/>
</dbReference>
<evidence type="ECO:0000256" key="7">
    <source>
        <dbReference type="ARBA" id="ARBA00022741"/>
    </source>
</evidence>
<dbReference type="Gene3D" id="3.40.50.670">
    <property type="match status" value="2"/>
</dbReference>
<reference evidence="14" key="1">
    <citation type="submission" date="2018-05" db="EMBL/GenBank/DDBJ databases">
        <authorList>
            <person name="Lanie J.A."/>
            <person name="Ng W.-L."/>
            <person name="Kazmierczak K.M."/>
            <person name="Andrzejewski T.M."/>
            <person name="Davidsen T.M."/>
            <person name="Wayne K.J."/>
            <person name="Tettelin H."/>
            <person name="Glass J.I."/>
            <person name="Rusch D."/>
            <person name="Podicherti R."/>
            <person name="Tsui H.-C.T."/>
            <person name="Winkler M.E."/>
        </authorList>
    </citation>
    <scope>NUCLEOTIDE SEQUENCE</scope>
</reference>
<dbReference type="NCBIfam" id="NF004189">
    <property type="entry name" value="PRK05644.1"/>
    <property type="match status" value="1"/>
</dbReference>
<dbReference type="InterPro" id="IPR014721">
    <property type="entry name" value="Ribsml_uS5_D2-typ_fold_subgr"/>
</dbReference>
<dbReference type="Pfam" id="PF02518">
    <property type="entry name" value="HATPase_c"/>
    <property type="match status" value="1"/>
</dbReference>
<keyword evidence="12" id="KW-0413">Isomerase</keyword>
<dbReference type="SUPFAM" id="SSF55874">
    <property type="entry name" value="ATPase domain of HSP90 chaperone/DNA topoisomerase II/histidine kinase"/>
    <property type="match status" value="1"/>
</dbReference>
<evidence type="ECO:0000259" key="13">
    <source>
        <dbReference type="PROSITE" id="PS50880"/>
    </source>
</evidence>
<dbReference type="PANTHER" id="PTHR45866:SF1">
    <property type="entry name" value="DNA GYRASE SUBUNIT B, MITOCHONDRIAL"/>
    <property type="match status" value="1"/>
</dbReference>
<dbReference type="AlphaFoldDB" id="A0A381SMP8"/>
<keyword evidence="7" id="KW-0547">Nucleotide-binding</keyword>
<evidence type="ECO:0000313" key="14">
    <source>
        <dbReference type="EMBL" id="SVA05302.1"/>
    </source>
</evidence>
<keyword evidence="10" id="KW-0799">Topoisomerase</keyword>
<dbReference type="GO" id="GO:0005694">
    <property type="term" value="C:chromosome"/>
    <property type="evidence" value="ECO:0007669"/>
    <property type="project" value="InterPro"/>
</dbReference>
<dbReference type="GO" id="GO:0003677">
    <property type="term" value="F:DNA binding"/>
    <property type="evidence" value="ECO:0007669"/>
    <property type="project" value="UniProtKB-KW"/>
</dbReference>
<dbReference type="InterPro" id="IPR018522">
    <property type="entry name" value="TopoIIA_CS"/>
</dbReference>
<dbReference type="Gene3D" id="3.10.20.690">
    <property type="match status" value="1"/>
</dbReference>
<dbReference type="InterPro" id="IPR049353">
    <property type="entry name" value="GyrB_hook"/>
</dbReference>
<keyword evidence="11" id="KW-0238">DNA-binding</keyword>
<dbReference type="InterPro" id="IPR041423">
    <property type="entry name" value="GyrB_insert"/>
</dbReference>
<dbReference type="PRINTS" id="PR00418">
    <property type="entry name" value="TPI2FAMILY"/>
</dbReference>
<dbReference type="GO" id="GO:0006265">
    <property type="term" value="P:DNA topological change"/>
    <property type="evidence" value="ECO:0007669"/>
    <property type="project" value="InterPro"/>
</dbReference>
<protein>
    <recommendedName>
        <fullName evidence="4">DNA topoisomerase (ATP-hydrolyzing)</fullName>
        <ecNumber evidence="4">5.6.2.2</ecNumber>
    </recommendedName>
</protein>
<keyword evidence="6" id="KW-0479">Metal-binding</keyword>
<accession>A0A381SMP8</accession>
<dbReference type="Pfam" id="PF18053">
    <property type="entry name" value="GyrB_insert"/>
    <property type="match status" value="1"/>
</dbReference>
<name>A0A381SMP8_9ZZZZ</name>
<dbReference type="CDD" id="cd03366">
    <property type="entry name" value="TOPRIM_TopoIIA_GyrB"/>
    <property type="match status" value="1"/>
</dbReference>
<evidence type="ECO:0000256" key="9">
    <source>
        <dbReference type="ARBA" id="ARBA00022842"/>
    </source>
</evidence>
<evidence type="ECO:0000256" key="12">
    <source>
        <dbReference type="ARBA" id="ARBA00023235"/>
    </source>
</evidence>
<dbReference type="Pfam" id="PF00986">
    <property type="entry name" value="DNA_gyraseB_C"/>
    <property type="match status" value="1"/>
</dbReference>
<keyword evidence="5" id="KW-0963">Cytoplasm</keyword>
<dbReference type="InterPro" id="IPR003594">
    <property type="entry name" value="HATPase_dom"/>
</dbReference>
<feature type="domain" description="Toprim" evidence="13">
    <location>
        <begin position="419"/>
        <end position="534"/>
    </location>
</feature>
<dbReference type="InterPro" id="IPR011557">
    <property type="entry name" value="GyrB"/>
</dbReference>
<dbReference type="GO" id="GO:0003918">
    <property type="term" value="F:DNA topoisomerase type II (double strand cut, ATP-hydrolyzing) activity"/>
    <property type="evidence" value="ECO:0007669"/>
    <property type="project" value="UniProtKB-EC"/>
</dbReference>
<dbReference type="EMBL" id="UINC01003324">
    <property type="protein sequence ID" value="SVA05302.1"/>
    <property type="molecule type" value="Genomic_DNA"/>
</dbReference>
<dbReference type="InterPro" id="IPR036890">
    <property type="entry name" value="HATPase_C_sf"/>
</dbReference>
<sequence>MTNESVYDESSIKVLKGLEAVRKRPGMYIGDTDDGTGLHHMVFEAVDNAVDEALAGYCKEITVTVHADESVSVADDGRGIPTGMLEAEGRSAAEVIMTQLHAGGKFDQNSYKVSGGLHGVGVSVVNALSANLRLVIHREGATYRQEYQAGVPTGPLKVVAKTNRTGTEVHFRPDPKVFSDPILHHDILAKRLRELSFLNSGVKNRLIDERTESEDIFEYKGGIKAFVAHLGSKKNKLHPTVFTMLAARDNVEIELALQWNDSYQETVFCYTNNISQRDGGTHLEGLRAAMTRTLSRYMEDTGFTKRARVDLKGEDCREGLTAVLSVKVVDPKFSSQTKDKLVSSNVRGPVESLISEHLGAFLLENPAEAKAVLEKIADSARAREAARRAREMTRRKNALDMGGLPGKLADCQETNPALCEIYLVEGDSAGGSAKQARDRRYQAILPLKGKILNVEKARFDRMLASDEVATLITALGTGIGKDDFDVGKLRYHRVIIMTDADVDGSHIRTLLLTFFYRQMPELLEKGHVYIAQPPLYKVTTRKKETYLKDDDEMQQYLLGMALEGSSIKRNGNSSSPLADKALKALTTDFFTIRSAVQRLSRRYQSEVLWALAELNRFAEEGEPSVAEGSDFTLALSGRLTATTGQGGARYSAKFEDLDPAGSWSLVVECEHHGQYRQTRLGADFFESSEYLSLVSLGQRLRDEVGSQPTVQRGERHQEVENFAGAVDWLMAEARRGLTVQRYKGLGEMNPDQLWETTMDVSRRRLSKVHIEDTVSADEVFTVLMGDEVEPRRAFIERNAFSVSHLDI</sequence>
<dbReference type="NCBIfam" id="TIGR01059">
    <property type="entry name" value="gyrB"/>
    <property type="match status" value="1"/>
</dbReference>
<dbReference type="InterPro" id="IPR020568">
    <property type="entry name" value="Ribosomal_Su5_D2-typ_SF"/>
</dbReference>
<evidence type="ECO:0000256" key="1">
    <source>
        <dbReference type="ARBA" id="ARBA00000185"/>
    </source>
</evidence>
<comment type="cofactor">
    <cofactor evidence="2">
        <name>Mg(2+)</name>
        <dbReference type="ChEBI" id="CHEBI:18420"/>
    </cofactor>
</comment>
<dbReference type="CDD" id="cd16928">
    <property type="entry name" value="HATPase_GyrB-like"/>
    <property type="match status" value="1"/>
</dbReference>
<evidence type="ECO:0000256" key="3">
    <source>
        <dbReference type="ARBA" id="ARBA00010708"/>
    </source>
</evidence>
<keyword evidence="9" id="KW-0460">Magnesium</keyword>
<dbReference type="InterPro" id="IPR013759">
    <property type="entry name" value="Topo_IIA_B_C"/>
</dbReference>
<dbReference type="SMART" id="SM00433">
    <property type="entry name" value="TOP2c"/>
    <property type="match status" value="1"/>
</dbReference>
<dbReference type="EC" id="5.6.2.2" evidence="4"/>
<keyword evidence="8" id="KW-0067">ATP-binding</keyword>
<comment type="similarity">
    <text evidence="3">Belongs to the type II topoisomerase GyrB family.</text>
</comment>
<dbReference type="InterPro" id="IPR013760">
    <property type="entry name" value="Topo_IIA-like_dom_sf"/>
</dbReference>
<evidence type="ECO:0000256" key="8">
    <source>
        <dbReference type="ARBA" id="ARBA00022840"/>
    </source>
</evidence>
<dbReference type="GO" id="GO:0046872">
    <property type="term" value="F:metal ion binding"/>
    <property type="evidence" value="ECO:0007669"/>
    <property type="project" value="UniProtKB-KW"/>
</dbReference>
<dbReference type="InterPro" id="IPR013506">
    <property type="entry name" value="Topo_IIA_bsu_dom2"/>
</dbReference>
<dbReference type="FunFam" id="3.40.50.670:FF:000004">
    <property type="entry name" value="DNA gyrase subunit B"/>
    <property type="match status" value="1"/>
</dbReference>
<evidence type="ECO:0000256" key="5">
    <source>
        <dbReference type="ARBA" id="ARBA00022490"/>
    </source>
</evidence>
<dbReference type="InterPro" id="IPR034160">
    <property type="entry name" value="TOPRIM_GyrB"/>
</dbReference>
<gene>
    <name evidence="14" type="ORF">METZ01_LOCUS58156</name>
</gene>
<dbReference type="PROSITE" id="PS50880">
    <property type="entry name" value="TOPRIM"/>
    <property type="match status" value="1"/>
</dbReference>
<dbReference type="SUPFAM" id="SSF56719">
    <property type="entry name" value="Type II DNA topoisomerase"/>
    <property type="match status" value="1"/>
</dbReference>
<evidence type="ECO:0000256" key="10">
    <source>
        <dbReference type="ARBA" id="ARBA00023029"/>
    </source>
</evidence>
<dbReference type="Gene3D" id="3.30.565.10">
    <property type="entry name" value="Histidine kinase-like ATPase, C-terminal domain"/>
    <property type="match status" value="1"/>
</dbReference>
<evidence type="ECO:0000256" key="2">
    <source>
        <dbReference type="ARBA" id="ARBA00001946"/>
    </source>
</evidence>
<dbReference type="SMART" id="SM00387">
    <property type="entry name" value="HATPase_c"/>
    <property type="match status" value="1"/>
</dbReference>
<dbReference type="Pfam" id="PF21249">
    <property type="entry name" value="GyrB_hook"/>
    <property type="match status" value="1"/>
</dbReference>
<dbReference type="Gene3D" id="3.30.230.10">
    <property type="match status" value="1"/>
</dbReference>
<dbReference type="SUPFAM" id="SSF54211">
    <property type="entry name" value="Ribosomal protein S5 domain 2-like"/>
    <property type="match status" value="1"/>
</dbReference>
<evidence type="ECO:0000256" key="4">
    <source>
        <dbReference type="ARBA" id="ARBA00012895"/>
    </source>
</evidence>
<dbReference type="NCBIfam" id="NF011501">
    <property type="entry name" value="PRK14939.1"/>
    <property type="match status" value="1"/>
</dbReference>
<dbReference type="PROSITE" id="PS00177">
    <property type="entry name" value="TOPOISOMERASE_II"/>
    <property type="match status" value="1"/>
</dbReference>
<dbReference type="Pfam" id="PF00204">
    <property type="entry name" value="DNA_gyraseB"/>
    <property type="match status" value="1"/>
</dbReference>
<evidence type="ECO:0000256" key="6">
    <source>
        <dbReference type="ARBA" id="ARBA00022723"/>
    </source>
</evidence>
<dbReference type="FunFam" id="3.30.565.10:FF:000002">
    <property type="entry name" value="DNA gyrase subunit B"/>
    <property type="match status" value="1"/>
</dbReference>
<comment type="catalytic activity">
    <reaction evidence="1">
        <text>ATP-dependent breakage, passage and rejoining of double-stranded DNA.</text>
        <dbReference type="EC" id="5.6.2.2"/>
    </reaction>
</comment>
<dbReference type="PRINTS" id="PR01159">
    <property type="entry name" value="DNAGYRASEB"/>
</dbReference>
<organism evidence="14">
    <name type="scientific">marine metagenome</name>
    <dbReference type="NCBI Taxonomy" id="408172"/>
    <lineage>
        <taxon>unclassified sequences</taxon>
        <taxon>metagenomes</taxon>
        <taxon>ecological metagenomes</taxon>
    </lineage>
</organism>
<dbReference type="GO" id="GO:0005524">
    <property type="term" value="F:ATP binding"/>
    <property type="evidence" value="ECO:0007669"/>
    <property type="project" value="UniProtKB-KW"/>
</dbReference>
<proteinExistence type="inferred from homology"/>
<dbReference type="HAMAP" id="MF_01898">
    <property type="entry name" value="GyrB"/>
    <property type="match status" value="1"/>
</dbReference>
<dbReference type="InterPro" id="IPR001241">
    <property type="entry name" value="Topo_IIA"/>
</dbReference>
<dbReference type="FunFam" id="3.30.230.10:FF:000005">
    <property type="entry name" value="DNA gyrase subunit B"/>
    <property type="match status" value="1"/>
</dbReference>
<evidence type="ECO:0000256" key="11">
    <source>
        <dbReference type="ARBA" id="ARBA00023125"/>
    </source>
</evidence>
<dbReference type="InterPro" id="IPR000565">
    <property type="entry name" value="Topo_IIA_B"/>
</dbReference>
<dbReference type="PANTHER" id="PTHR45866">
    <property type="entry name" value="DNA GYRASE/TOPOISOMERASE SUBUNIT B"/>
    <property type="match status" value="1"/>
</dbReference>
<dbReference type="CDD" id="cd00822">
    <property type="entry name" value="TopoII_Trans_DNA_gyrase"/>
    <property type="match status" value="1"/>
</dbReference>
<dbReference type="InterPro" id="IPR002288">
    <property type="entry name" value="DNA_gyrase_B_C"/>
</dbReference>
<dbReference type="FunFam" id="3.40.50.670:FF:000007">
    <property type="entry name" value="DNA gyrase subunit B"/>
    <property type="match status" value="1"/>
</dbReference>
<dbReference type="Pfam" id="PF01751">
    <property type="entry name" value="Toprim"/>
    <property type="match status" value="1"/>
</dbReference>